<accession>A0A318SVH8</accession>
<evidence type="ECO:0000259" key="1">
    <source>
        <dbReference type="PROSITE" id="PS51186"/>
    </source>
</evidence>
<dbReference type="CDD" id="cd04301">
    <property type="entry name" value="NAT_SF"/>
    <property type="match status" value="1"/>
</dbReference>
<comment type="caution">
    <text evidence="2">The sequence shown here is derived from an EMBL/GenBank/DDBJ whole genome shotgun (WGS) entry which is preliminary data.</text>
</comment>
<dbReference type="InterPro" id="IPR000182">
    <property type="entry name" value="GNAT_dom"/>
</dbReference>
<keyword evidence="3" id="KW-1185">Reference proteome</keyword>
<sequence>MLRALGLASDLLAMGAETVVEVREDRLILRTPGQPDYWDGNSLIFRHGRVDSGAQIAQFEADFPGAPHCTLQWDDPAMRPGPGHAALEALGFEIEPVDVLTLTSPLIRSAAPEGLVLRALGRAEDWAQLADLRMEVDLEEGYDPAAHGPYIAGRVAAERRQVQAGHGAWFGAFDGENLAGSLGILADARVARYQAVATRAAYRRRGIAGALLDMAYDWVAARRPGAVPVIVALADQAPGRLYRRHGFAPAETLVHACRPGY</sequence>
<dbReference type="SUPFAM" id="SSF55729">
    <property type="entry name" value="Acyl-CoA N-acyltransferases (Nat)"/>
    <property type="match status" value="1"/>
</dbReference>
<dbReference type="Pfam" id="PF13508">
    <property type="entry name" value="Acetyltransf_7"/>
    <property type="match status" value="1"/>
</dbReference>
<organism evidence="2 3">
    <name type="scientific">Pseudoroseicyclus aestuarii</name>
    <dbReference type="NCBI Taxonomy" id="1795041"/>
    <lineage>
        <taxon>Bacteria</taxon>
        <taxon>Pseudomonadati</taxon>
        <taxon>Pseudomonadota</taxon>
        <taxon>Alphaproteobacteria</taxon>
        <taxon>Rhodobacterales</taxon>
        <taxon>Paracoccaceae</taxon>
        <taxon>Pseudoroseicyclus</taxon>
    </lineage>
</organism>
<gene>
    <name evidence="2" type="ORF">DFP88_102134</name>
</gene>
<dbReference type="GO" id="GO:0016747">
    <property type="term" value="F:acyltransferase activity, transferring groups other than amino-acyl groups"/>
    <property type="evidence" value="ECO:0007669"/>
    <property type="project" value="InterPro"/>
</dbReference>
<dbReference type="InterPro" id="IPR016181">
    <property type="entry name" value="Acyl_CoA_acyltransferase"/>
</dbReference>
<evidence type="ECO:0000313" key="3">
    <source>
        <dbReference type="Proteomes" id="UP000248311"/>
    </source>
</evidence>
<dbReference type="Proteomes" id="UP000248311">
    <property type="component" value="Unassembled WGS sequence"/>
</dbReference>
<dbReference type="AlphaFoldDB" id="A0A318SVH8"/>
<dbReference type="OrthoDB" id="9796919at2"/>
<feature type="domain" description="N-acetyltransferase" evidence="1">
    <location>
        <begin position="115"/>
        <end position="261"/>
    </location>
</feature>
<protein>
    <submittedName>
        <fullName evidence="2">Acetyltransferase (GNAT) family protein</fullName>
    </submittedName>
</protein>
<proteinExistence type="predicted"/>
<name>A0A318SVH8_9RHOB</name>
<reference evidence="2 3" key="1">
    <citation type="submission" date="2018-06" db="EMBL/GenBank/DDBJ databases">
        <title>Genomic Encyclopedia of Type Strains, Phase III (KMG-III): the genomes of soil and plant-associated and newly described type strains.</title>
        <authorList>
            <person name="Whitman W."/>
        </authorList>
    </citation>
    <scope>NUCLEOTIDE SEQUENCE [LARGE SCALE GENOMIC DNA]</scope>
    <source>
        <strain evidence="2 3">CECT 9025</strain>
    </source>
</reference>
<dbReference type="PROSITE" id="PS51186">
    <property type="entry name" value="GNAT"/>
    <property type="match status" value="1"/>
</dbReference>
<dbReference type="EMBL" id="QJTE01000002">
    <property type="protein sequence ID" value="PYE84336.1"/>
    <property type="molecule type" value="Genomic_DNA"/>
</dbReference>
<evidence type="ECO:0000313" key="2">
    <source>
        <dbReference type="EMBL" id="PYE84336.1"/>
    </source>
</evidence>
<dbReference type="Gene3D" id="3.40.630.30">
    <property type="match status" value="1"/>
</dbReference>
<keyword evidence="2" id="KW-0808">Transferase</keyword>
<dbReference type="RefSeq" id="WP_110813443.1">
    <property type="nucleotide sequence ID" value="NZ_QJTE01000002.1"/>
</dbReference>